<dbReference type="InterPro" id="IPR046837">
    <property type="entry name" value="Laa1/Sip1/HEATR5-like_HEAT"/>
</dbReference>
<feature type="region of interest" description="Disordered" evidence="2">
    <location>
        <begin position="770"/>
        <end position="799"/>
    </location>
</feature>
<dbReference type="GO" id="GO:0042147">
    <property type="term" value="P:retrograde transport, endosome to Golgi"/>
    <property type="evidence" value="ECO:0007669"/>
    <property type="project" value="TreeGrafter"/>
</dbReference>
<dbReference type="GO" id="GO:0008104">
    <property type="term" value="P:intracellular protein localization"/>
    <property type="evidence" value="ECO:0007669"/>
    <property type="project" value="TreeGrafter"/>
</dbReference>
<dbReference type="GO" id="GO:0016020">
    <property type="term" value="C:membrane"/>
    <property type="evidence" value="ECO:0007669"/>
    <property type="project" value="TreeGrafter"/>
</dbReference>
<evidence type="ECO:0000256" key="2">
    <source>
        <dbReference type="SAM" id="MobiDB-lite"/>
    </source>
</evidence>
<dbReference type="GO" id="GO:0030139">
    <property type="term" value="C:endocytic vesicle"/>
    <property type="evidence" value="ECO:0007669"/>
    <property type="project" value="TreeGrafter"/>
</dbReference>
<dbReference type="OrthoDB" id="192608at2759"/>
<evidence type="ECO:0000256" key="1">
    <source>
        <dbReference type="ARBA" id="ARBA00008304"/>
    </source>
</evidence>
<dbReference type="SUPFAM" id="SSF48371">
    <property type="entry name" value="ARM repeat"/>
    <property type="match status" value="2"/>
</dbReference>
<evidence type="ECO:0000313" key="3">
    <source>
        <dbReference type="EMBL" id="CAD7228333.1"/>
    </source>
</evidence>
<dbReference type="GO" id="GO:0005794">
    <property type="term" value="C:Golgi apparatus"/>
    <property type="evidence" value="ECO:0007669"/>
    <property type="project" value="TreeGrafter"/>
</dbReference>
<dbReference type="InterPro" id="IPR011989">
    <property type="entry name" value="ARM-like"/>
</dbReference>
<dbReference type="PANTHER" id="PTHR21663:SF0">
    <property type="entry name" value="HEAT REPEAT-CONTAINING PROTEIN 5B"/>
    <property type="match status" value="1"/>
</dbReference>
<organism evidence="3">
    <name type="scientific">Cyprideis torosa</name>
    <dbReference type="NCBI Taxonomy" id="163714"/>
    <lineage>
        <taxon>Eukaryota</taxon>
        <taxon>Metazoa</taxon>
        <taxon>Ecdysozoa</taxon>
        <taxon>Arthropoda</taxon>
        <taxon>Crustacea</taxon>
        <taxon>Oligostraca</taxon>
        <taxon>Ostracoda</taxon>
        <taxon>Podocopa</taxon>
        <taxon>Podocopida</taxon>
        <taxon>Cytherocopina</taxon>
        <taxon>Cytheroidea</taxon>
        <taxon>Cytherideidae</taxon>
        <taxon>Cyprideis</taxon>
    </lineage>
</organism>
<dbReference type="PANTHER" id="PTHR21663">
    <property type="entry name" value="HYPOTHETICAL HEAT DOMAIN-CONTAINING"/>
    <property type="match status" value="1"/>
</dbReference>
<dbReference type="GO" id="GO:0006897">
    <property type="term" value="P:endocytosis"/>
    <property type="evidence" value="ECO:0007669"/>
    <property type="project" value="TreeGrafter"/>
</dbReference>
<dbReference type="InterPro" id="IPR016024">
    <property type="entry name" value="ARM-type_fold"/>
</dbReference>
<name>A0A7R8WFE5_9CRUS</name>
<dbReference type="GO" id="GO:0005829">
    <property type="term" value="C:cytosol"/>
    <property type="evidence" value="ECO:0007669"/>
    <property type="project" value="GOC"/>
</dbReference>
<feature type="compositionally biased region" description="Acidic residues" evidence="2">
    <location>
        <begin position="776"/>
        <end position="787"/>
    </location>
</feature>
<dbReference type="Pfam" id="PF25468">
    <property type="entry name" value="HEAT_HEATR5A"/>
    <property type="match status" value="1"/>
</dbReference>
<feature type="compositionally biased region" description="Basic and acidic residues" evidence="2">
    <location>
        <begin position="788"/>
        <end position="797"/>
    </location>
</feature>
<gene>
    <name evidence="3" type="ORF">CTOB1V02_LOCUS6219</name>
</gene>
<dbReference type="Pfam" id="PF20210">
    <property type="entry name" value="Laa1_Sip1_HTR5"/>
    <property type="match status" value="1"/>
</dbReference>
<dbReference type="EMBL" id="OB661489">
    <property type="protein sequence ID" value="CAD7228333.1"/>
    <property type="molecule type" value="Genomic_DNA"/>
</dbReference>
<sequence length="1613" mass="175194">MLGEKAQIAAAKELILQILRLSKSSSEGNDSNIPFNPLVCALMELASLIQTLGTSALVLTTDVSAKCLDGVLSALILPCQAVRMAAAWCLKCITSAVPIHLTFVVDKYVTFLQIILFNVAEELLRCASQNPRLSSTRTTGGWIIISAIMTLGPSVVRGLLPRMLLLWRNTFPRSAKDLESEKSRGDAFTWQVTLEGRAGALCSIWSFLTYCSELVTEDVTRRLVSSLEGAVTMVANIGTVVKSSGQHLKAASAMVRFRLFSALQLLSVTSLPEGMPVTVLKFLATELTLGENPANTSTSLLPSLVEESAGGPIIGSLHREPEFRIVEDQLLPNSASGSGALEHDMSSLYNLAPGSASFPLPLGVAVIDSAVLLFGHLFPGIPGKQKLQVLLQFNEAISSAKSVRQEAVQMNVFAALLVSLDGSSELKQKMEKEDIRKGFTELIQTCITHSSPLLRYAAAETLGRLSKFIRDAKFLAEVSQNSCEKLKTSRDVASRTGHSLALGCLHRHMGGMSSGHQLNTSVSILLALSQDFTSPVVQAWALHALSLIADSGGPSFRGYVEPALGYILKLLLMTSSFQTDVQICSARFLAALIIAIGPELQGNSPTLNETRRGLRTAIAILEHSGDALVLAEAIACLQQLHLFASSRVNLSLLVPLLCQSLCSDRLPLRRAAISCLRQLTQREASSICDLAATLAAQESAKGDKDLPPGTLVMTETGLPGLLLSLLDREKDPQVIKNIQDTLCSVLMTLAEENLGDWILLCKRVLTTATDSTSQEGEGEEGEVEDEEFKTGNDEGDLRASLMQPRWPTRVFAASCVRKLIAVCAEGSPAQLDLSLARTHRLSGKPGNFLVLYLSDLVRVAFLAAVSDSDPLRLEGLATLQLIVEKFAKVPEPEFPGHVILEQYQAQVSAALRPAFAPEVPSHVTARACQVCSSWIGSGVARDLNDLRRIHQLLKSSLCKLQRRDEKAVRIQYNESAATLEKLAILKAWAEVYIVAMTSNSPSSQPRNSGEKLSRNPSPQEETLLSLVRPELMFLSKYWIAALRDHALLALPAEFSSQLPRDGGAFYTNDILDLARPHYRAAWAPILHAVCLWFNSGGFDNVHLELSEIDVTNSMNLGLGPANASASKNPEEINSDRFHLVFGICMEALCNPRASDPTSTCLDALRCLLDAPWPRKKLMEDSKTAIELCAVLHRLLLTRDNVFSHLTVTKIVHLILLAGQEKLEELSVGENSGNLGSPPANQVIHGFTTDTLEPGDSLIYAVLEILLCILVRQLPDLNPVIASQGTSAHLKAQKLDASQQKLVESTVSLFPKIPNLCCSRILKEMATKPVGDPTIMASSGVVQSCLQTLKALANHPFTKDRECASDWAVLLQGALSYILDITKTGPGDGQLDEVSMLLAVALFALHAPESTMKAQNLLYPSVNLYQQYFASDNIMVCIKCVQTLRAIFQTAPTEVAYAFIHSLAPRIIESVYAVTATSDDHAVFVQECLTTLETLVANVKPDCRLELIGLFIPALIGLVLDSNSLQSASRAQKTLHSFSLQQVMKIGPLYPEDFRQLMTKVPTLKTRLESALLENQRVQRKLSTGTAAISRPSQLSLTSQPPSIALKTDFSNFY</sequence>
<dbReference type="InterPro" id="IPR040108">
    <property type="entry name" value="Laa1/Sip1/HEATR5"/>
</dbReference>
<proteinExistence type="inferred from homology"/>
<protein>
    <submittedName>
        <fullName evidence="3">Uncharacterized protein</fullName>
    </submittedName>
</protein>
<accession>A0A7R8WFE5</accession>
<dbReference type="Gene3D" id="1.25.10.10">
    <property type="entry name" value="Leucine-rich Repeat Variant"/>
    <property type="match status" value="1"/>
</dbReference>
<comment type="similarity">
    <text evidence="1">Belongs to the HEATR5 family.</text>
</comment>
<feature type="region of interest" description="Disordered" evidence="2">
    <location>
        <begin position="1000"/>
        <end position="1019"/>
    </location>
</feature>
<reference evidence="3" key="1">
    <citation type="submission" date="2020-11" db="EMBL/GenBank/DDBJ databases">
        <authorList>
            <person name="Tran Van P."/>
        </authorList>
    </citation>
    <scope>NUCLEOTIDE SEQUENCE</scope>
</reference>